<comment type="caution">
    <text evidence="2">The sequence shown here is derived from an EMBL/GenBank/DDBJ whole genome shotgun (WGS) entry which is preliminary data.</text>
</comment>
<evidence type="ECO:0000256" key="1">
    <source>
        <dbReference type="ARBA" id="ARBA00023604"/>
    </source>
</evidence>
<dbReference type="InterPro" id="IPR044053">
    <property type="entry name" value="AsaB-like"/>
</dbReference>
<evidence type="ECO:0008006" key="4">
    <source>
        <dbReference type="Google" id="ProtNLM"/>
    </source>
</evidence>
<dbReference type="PANTHER" id="PTHR34598">
    <property type="entry name" value="BLL6449 PROTEIN"/>
    <property type="match status" value="1"/>
</dbReference>
<gene>
    <name evidence="2" type="ORF">V5O48_014945</name>
</gene>
<reference evidence="2 3" key="1">
    <citation type="submission" date="2024-02" db="EMBL/GenBank/DDBJ databases">
        <title>A draft genome for the cacao thread blight pathogen Marasmius crinis-equi.</title>
        <authorList>
            <person name="Cohen S.P."/>
            <person name="Baruah I.K."/>
            <person name="Amoako-Attah I."/>
            <person name="Bukari Y."/>
            <person name="Meinhardt L.W."/>
            <person name="Bailey B.A."/>
        </authorList>
    </citation>
    <scope>NUCLEOTIDE SEQUENCE [LARGE SCALE GENOMIC DNA]</scope>
    <source>
        <strain evidence="2 3">GH-76</strain>
    </source>
</reference>
<sequence length="308" mass="35045">MRTLDNQYKDTTSDSSKTISNPTIMFTTTTTTVTTVKAKLTYFIPPPDGASPYTNINDSLHEPKGNWIFDERVVDIENIRASGTEKDYTLDKNGFQFHTEAAKHTSFDNGDVVTKEYYPESVELIKKITGARKVVLFDHTIRRRSHGEIDSEPAKRQPVLYVHPDQTSDSALARVHHHLPASEAKELIGSGTRFRIINLWRPIGNPAYDWPLTLCDFQSIDQTRDLVPATLVYPDSKGQIYQVKFDEGHRWKYVRGMRPEDVILIKCYDSIEDGSVAVLTPHTAFQDPSKPEDAPLRESIELRALVFY</sequence>
<proteinExistence type="inferred from homology"/>
<comment type="similarity">
    <text evidence="1">Belongs to the asaB hydroxylase/desaturase family.</text>
</comment>
<keyword evidence="3" id="KW-1185">Reference proteome</keyword>
<dbReference type="NCBIfam" id="NF041278">
    <property type="entry name" value="CmcJ_NvfI_EfuI"/>
    <property type="match status" value="1"/>
</dbReference>
<organism evidence="2 3">
    <name type="scientific">Marasmius crinis-equi</name>
    <dbReference type="NCBI Taxonomy" id="585013"/>
    <lineage>
        <taxon>Eukaryota</taxon>
        <taxon>Fungi</taxon>
        <taxon>Dikarya</taxon>
        <taxon>Basidiomycota</taxon>
        <taxon>Agaricomycotina</taxon>
        <taxon>Agaricomycetes</taxon>
        <taxon>Agaricomycetidae</taxon>
        <taxon>Agaricales</taxon>
        <taxon>Marasmiineae</taxon>
        <taxon>Marasmiaceae</taxon>
        <taxon>Marasmius</taxon>
    </lineage>
</organism>
<evidence type="ECO:0000313" key="3">
    <source>
        <dbReference type="Proteomes" id="UP001465976"/>
    </source>
</evidence>
<dbReference type="Proteomes" id="UP001465976">
    <property type="component" value="Unassembled WGS sequence"/>
</dbReference>
<protein>
    <recommendedName>
        <fullName evidence="4">Methyltransferase</fullName>
    </recommendedName>
</protein>
<dbReference type="PANTHER" id="PTHR34598:SF3">
    <property type="entry name" value="OXIDOREDUCTASE AN1597"/>
    <property type="match status" value="1"/>
</dbReference>
<name>A0ABR3EVW3_9AGAR</name>
<dbReference type="EMBL" id="JBAHYK010001692">
    <property type="protein sequence ID" value="KAL0567048.1"/>
    <property type="molecule type" value="Genomic_DNA"/>
</dbReference>
<accession>A0ABR3EVW3</accession>
<evidence type="ECO:0000313" key="2">
    <source>
        <dbReference type="EMBL" id="KAL0567048.1"/>
    </source>
</evidence>